<dbReference type="InterPro" id="IPR029045">
    <property type="entry name" value="ClpP/crotonase-like_dom_sf"/>
</dbReference>
<dbReference type="SUPFAM" id="SSF52096">
    <property type="entry name" value="ClpP/crotonase"/>
    <property type="match status" value="1"/>
</dbReference>
<dbReference type="Gene3D" id="6.10.250.2850">
    <property type="match status" value="1"/>
</dbReference>
<dbReference type="PANTHER" id="PTHR42964:SF1">
    <property type="entry name" value="POLYKETIDE BIOSYNTHESIS ENOYL-COA HYDRATASE PKSH-RELATED"/>
    <property type="match status" value="1"/>
</dbReference>
<dbReference type="OrthoDB" id="9775794at2"/>
<protein>
    <submittedName>
        <fullName evidence="3">Crotonase</fullName>
    </submittedName>
</protein>
<comment type="similarity">
    <text evidence="1 2">Belongs to the enoyl-CoA hydratase/isomerase family.</text>
</comment>
<evidence type="ECO:0000313" key="4">
    <source>
        <dbReference type="Proteomes" id="UP000030848"/>
    </source>
</evidence>
<reference evidence="3 4" key="1">
    <citation type="submission" date="2014-10" db="EMBL/GenBank/DDBJ databases">
        <title>Genome sequence of Micropolyspora internatus JCM3315.</title>
        <authorList>
            <person name="Shin S.-K."/>
            <person name="Yi H."/>
        </authorList>
    </citation>
    <scope>NUCLEOTIDE SEQUENCE [LARGE SCALE GENOMIC DNA]</scope>
    <source>
        <strain evidence="3 4">JCM 3315</strain>
    </source>
</reference>
<dbReference type="PROSITE" id="PS00166">
    <property type="entry name" value="ENOYL_COA_HYDRATASE"/>
    <property type="match status" value="1"/>
</dbReference>
<dbReference type="Gene3D" id="3.90.226.10">
    <property type="entry name" value="2-enoyl-CoA Hydratase, Chain A, domain 1"/>
    <property type="match status" value="1"/>
</dbReference>
<gene>
    <name evidence="3" type="ORF">MINT15_40060</name>
</gene>
<dbReference type="CDD" id="cd06558">
    <property type="entry name" value="crotonase-like"/>
    <property type="match status" value="1"/>
</dbReference>
<dbReference type="GO" id="GO:0003824">
    <property type="term" value="F:catalytic activity"/>
    <property type="evidence" value="ECO:0007669"/>
    <property type="project" value="InterPro"/>
</dbReference>
<dbReference type="InterPro" id="IPR001753">
    <property type="entry name" value="Enoyl-CoA_hydra/iso"/>
</dbReference>
<dbReference type="RefSeq" id="WP_015786969.1">
    <property type="nucleotide sequence ID" value="NZ_CALJZO010000008.1"/>
</dbReference>
<accession>A0A837D3B7</accession>
<evidence type="ECO:0000256" key="1">
    <source>
        <dbReference type="ARBA" id="ARBA00005254"/>
    </source>
</evidence>
<dbReference type="OMA" id="ASAEWQW"/>
<dbReference type="EMBL" id="JRZE01000008">
    <property type="protein sequence ID" value="KHF42200.1"/>
    <property type="molecule type" value="Genomic_DNA"/>
</dbReference>
<sequence length="281" mass="31733">MGQSAEEPWGNTVLVEFDEGIAWVSLNRPDKRNAMNPTLNDEMVRVLDHLEGDDRCRVLVLTGVGEAFSAGMDLKEYFRDVDEVGDYTLQLRVRRASAEWQWKRLAKWSKPTIAMVNGWCFGGAFTPLVACDLAFADENAQFGLSEINWGIPPGGVVTRALAATISQRDALYYIMTGERFDGRKAEQLRLVNEALPTERLRERTREVALKLAATNRVVLHAAKMGYKVGGDMPWEQAEDYLYAKLEQSQLLDRNHSRAKGLKQFLDDKSYRPGLESFDPAK</sequence>
<evidence type="ECO:0000256" key="2">
    <source>
        <dbReference type="RuleBase" id="RU003707"/>
    </source>
</evidence>
<dbReference type="Proteomes" id="UP000030848">
    <property type="component" value="Unassembled WGS sequence"/>
</dbReference>
<dbReference type="GO" id="GO:0008300">
    <property type="term" value="P:isoprenoid catabolic process"/>
    <property type="evidence" value="ECO:0007669"/>
    <property type="project" value="TreeGrafter"/>
</dbReference>
<dbReference type="InterPro" id="IPR051683">
    <property type="entry name" value="Enoyl-CoA_Hydratase/Isomerase"/>
</dbReference>
<evidence type="ECO:0000313" key="3">
    <source>
        <dbReference type="EMBL" id="KHF42200.1"/>
    </source>
</evidence>
<dbReference type="InterPro" id="IPR018376">
    <property type="entry name" value="Enoyl-CoA_hyd/isom_CS"/>
</dbReference>
<dbReference type="AlphaFoldDB" id="A0A837D3B7"/>
<dbReference type="Pfam" id="PF00378">
    <property type="entry name" value="ECH_1"/>
    <property type="match status" value="1"/>
</dbReference>
<proteinExistence type="inferred from homology"/>
<comment type="caution">
    <text evidence="3">The sequence shown here is derived from an EMBL/GenBank/DDBJ whole genome shotgun (WGS) entry which is preliminary data.</text>
</comment>
<dbReference type="NCBIfam" id="NF006588">
    <property type="entry name" value="PRK09120.1"/>
    <property type="match status" value="1"/>
</dbReference>
<name>A0A837D3B7_9PSEU</name>
<dbReference type="PANTHER" id="PTHR42964">
    <property type="entry name" value="ENOYL-COA HYDRATASE"/>
    <property type="match status" value="1"/>
</dbReference>
<organism evidence="3 4">
    <name type="scientific">Saccharomonospora viridis</name>
    <dbReference type="NCBI Taxonomy" id="1852"/>
    <lineage>
        <taxon>Bacteria</taxon>
        <taxon>Bacillati</taxon>
        <taxon>Actinomycetota</taxon>
        <taxon>Actinomycetes</taxon>
        <taxon>Pseudonocardiales</taxon>
        <taxon>Pseudonocardiaceae</taxon>
        <taxon>Saccharomonospora</taxon>
    </lineage>
</organism>